<keyword evidence="4" id="KW-0472">Membrane</keyword>
<comment type="subcellular location">
    <subcellularLocation>
        <location evidence="1">Cell outer membrane</location>
    </subcellularLocation>
</comment>
<dbReference type="RefSeq" id="WP_113647642.1">
    <property type="nucleotide sequence ID" value="NZ_QMHN01000003.1"/>
</dbReference>
<evidence type="ECO:0000256" key="1">
    <source>
        <dbReference type="ARBA" id="ARBA00004442"/>
    </source>
</evidence>
<evidence type="ECO:0000259" key="6">
    <source>
        <dbReference type="Pfam" id="PF07980"/>
    </source>
</evidence>
<organism evidence="8 9">
    <name type="scientific">Pedobacter chitinilyticus</name>
    <dbReference type="NCBI Taxonomy" id="2233776"/>
    <lineage>
        <taxon>Bacteria</taxon>
        <taxon>Pseudomonadati</taxon>
        <taxon>Bacteroidota</taxon>
        <taxon>Sphingobacteriia</taxon>
        <taxon>Sphingobacteriales</taxon>
        <taxon>Sphingobacteriaceae</taxon>
        <taxon>Pedobacter</taxon>
    </lineage>
</organism>
<dbReference type="Pfam" id="PF14322">
    <property type="entry name" value="SusD-like_3"/>
    <property type="match status" value="1"/>
</dbReference>
<evidence type="ECO:0000256" key="5">
    <source>
        <dbReference type="ARBA" id="ARBA00023237"/>
    </source>
</evidence>
<feature type="domain" description="SusD-like N-terminal" evidence="7">
    <location>
        <begin position="89"/>
        <end position="222"/>
    </location>
</feature>
<proteinExistence type="inferred from homology"/>
<sequence>MRNYIFKRVSAVVLLSTIAISGCKQDDYINLTPEFTLDALTNPSSIDQVEQVLNGAYANLRAANYYGSASGTGGGAALMPDILGDDLYESRQSLANSKFMSDWAYQKNTEQIMLIYTQMYKPISTANIVLRDIDKFTTTANVKRANRIKGQALALRALAHFDLFRYFADNYDRNSTTTLAVYYSKKFVVSSEEKPARMNNKEFYDNLFADLAQAETLLGDIDAVINPTSALTRPKLSLAAVHLLTARVNLYAGLYPAAITAATKGLALAPPLATSQSAFSGMYNETNAGEIIWNVQFDPGQGGPTNLVYFASQANAYYRVATEVVNTTGTTGLIRNNDVRYAAYFTAQANAQNPTSMALTKYKGKTTTSNANANFIAMKTGELYLIRAEAYAKSSPAQDALAMADLNTLRAARITGYVNESLTGATLITAIANERRRELVGEGHRFFDLKRTTRVITRSPLTCGITTISPASNCNLPTSAREWSFPYPDDVTKANTNIVQNPLWR</sequence>
<dbReference type="OrthoDB" id="630434at2"/>
<dbReference type="EMBL" id="SAYW01000003">
    <property type="protein sequence ID" value="RWU07732.1"/>
    <property type="molecule type" value="Genomic_DNA"/>
</dbReference>
<keyword evidence="3" id="KW-0732">Signal</keyword>
<dbReference type="InterPro" id="IPR011990">
    <property type="entry name" value="TPR-like_helical_dom_sf"/>
</dbReference>
<accession>A0A443YV91</accession>
<evidence type="ECO:0000256" key="2">
    <source>
        <dbReference type="ARBA" id="ARBA00006275"/>
    </source>
</evidence>
<evidence type="ECO:0000256" key="3">
    <source>
        <dbReference type="ARBA" id="ARBA00022729"/>
    </source>
</evidence>
<comment type="similarity">
    <text evidence="2">Belongs to the SusD family.</text>
</comment>
<keyword evidence="5" id="KW-0998">Cell outer membrane</keyword>
<dbReference type="AlphaFoldDB" id="A0A443YV91"/>
<dbReference type="PROSITE" id="PS51257">
    <property type="entry name" value="PROKAR_LIPOPROTEIN"/>
    <property type="match status" value="1"/>
</dbReference>
<dbReference type="InterPro" id="IPR033985">
    <property type="entry name" value="SusD-like_N"/>
</dbReference>
<dbReference type="SUPFAM" id="SSF48452">
    <property type="entry name" value="TPR-like"/>
    <property type="match status" value="1"/>
</dbReference>
<evidence type="ECO:0000313" key="9">
    <source>
        <dbReference type="Proteomes" id="UP000284120"/>
    </source>
</evidence>
<feature type="domain" description="RagB/SusD" evidence="6">
    <location>
        <begin position="360"/>
        <end position="504"/>
    </location>
</feature>
<gene>
    <name evidence="8" type="ORF">DPV69_12185</name>
</gene>
<dbReference type="InterPro" id="IPR012944">
    <property type="entry name" value="SusD_RagB_dom"/>
</dbReference>
<evidence type="ECO:0000256" key="4">
    <source>
        <dbReference type="ARBA" id="ARBA00023136"/>
    </source>
</evidence>
<evidence type="ECO:0000313" key="8">
    <source>
        <dbReference type="EMBL" id="RWU07732.1"/>
    </source>
</evidence>
<name>A0A443YV91_9SPHI</name>
<keyword evidence="9" id="KW-1185">Reference proteome</keyword>
<comment type="caution">
    <text evidence="8">The sequence shown here is derived from an EMBL/GenBank/DDBJ whole genome shotgun (WGS) entry which is preliminary data.</text>
</comment>
<evidence type="ECO:0000259" key="7">
    <source>
        <dbReference type="Pfam" id="PF14322"/>
    </source>
</evidence>
<dbReference type="Gene3D" id="1.25.40.390">
    <property type="match status" value="1"/>
</dbReference>
<reference evidence="8 9" key="1">
    <citation type="submission" date="2018-06" db="EMBL/GenBank/DDBJ databases">
        <title>Pedobacter endophyticus sp. nov., an endophytic bacterium isolated from a leaf of Triticum aestivum.</title>
        <authorList>
            <person name="Zhang L."/>
        </authorList>
    </citation>
    <scope>NUCLEOTIDE SEQUENCE [LARGE SCALE GENOMIC DNA]</scope>
    <source>
        <strain evidence="8 9">CM134L-2</strain>
    </source>
</reference>
<protein>
    <submittedName>
        <fullName evidence="8">RagB/SusD family nutrient uptake outer membrane protein</fullName>
    </submittedName>
</protein>
<dbReference type="Pfam" id="PF07980">
    <property type="entry name" value="SusD_RagB"/>
    <property type="match status" value="1"/>
</dbReference>
<dbReference type="GO" id="GO:0009279">
    <property type="term" value="C:cell outer membrane"/>
    <property type="evidence" value="ECO:0007669"/>
    <property type="project" value="UniProtKB-SubCell"/>
</dbReference>
<dbReference type="Proteomes" id="UP000284120">
    <property type="component" value="Unassembled WGS sequence"/>
</dbReference>